<accession>A0A8S5QH30</accession>
<name>A0A8S5QH30_9CAUD</name>
<evidence type="ECO:0000313" key="1">
    <source>
        <dbReference type="EMBL" id="DAE18053.1"/>
    </source>
</evidence>
<reference evidence="1" key="1">
    <citation type="journal article" date="2021" name="Proc. Natl. Acad. Sci. U.S.A.">
        <title>A Catalog of Tens of Thousands of Viruses from Human Metagenomes Reveals Hidden Associations with Chronic Diseases.</title>
        <authorList>
            <person name="Tisza M.J."/>
            <person name="Buck C.B."/>
        </authorList>
    </citation>
    <scope>NUCLEOTIDE SEQUENCE</scope>
    <source>
        <strain evidence="1">CtF6o6</strain>
    </source>
</reference>
<protein>
    <submittedName>
        <fullName evidence="1">Uncharacterized protein</fullName>
    </submittedName>
</protein>
<dbReference type="EMBL" id="BK015650">
    <property type="protein sequence ID" value="DAE18053.1"/>
    <property type="molecule type" value="Genomic_DNA"/>
</dbReference>
<sequence>MLAKRGNRISAKPDTIKAVNAIHTFTSRRTRLVVTRCPLGVGAPWIEIDAMIVNFGIIEQKNGCSLPVDYHHKGCGRINAPHGVKQPLYYMYSVLTSIKNACKLAGFRLPLCMIVAANIPTFSELPKKMLLFSSKQWQIRNS</sequence>
<proteinExistence type="predicted"/>
<organism evidence="1">
    <name type="scientific">Siphoviridae sp. ctF6o6</name>
    <dbReference type="NCBI Taxonomy" id="2825402"/>
    <lineage>
        <taxon>Viruses</taxon>
        <taxon>Duplodnaviria</taxon>
        <taxon>Heunggongvirae</taxon>
        <taxon>Uroviricota</taxon>
        <taxon>Caudoviricetes</taxon>
    </lineage>
</organism>